<dbReference type="EnsemblPlants" id="evm.model.02.1104">
    <property type="protein sequence ID" value="cds.evm.model.02.1104"/>
    <property type="gene ID" value="evm.TU.02.1104"/>
</dbReference>
<sequence length="241" mass="28499">MDVKWTNIWNDPWIFNDQDYYPKPSSTRLENLEKVADLLLDKGDYIPRLHFLYGKSLVDKVVIDGFGLRSRVNKLWNSKVLEHHKILWWNILSNALPVRALLAKRMHIEKVTCPICGEGEESMEYIFLYYNFAYHLWRSSPWGIMPILDSGAWVRDWVTFLWNLKIRGVDTIWRARNDKIILFDPFLSLSKVFSMVAQQEHQRCFGNTSIIVVASAKRNLNQEKLTRKADRRNKTKRVKSL</sequence>
<dbReference type="Pfam" id="PF13966">
    <property type="entry name" value="zf-RVT"/>
    <property type="match status" value="1"/>
</dbReference>
<accession>A0A803NSA0</accession>
<name>A0A803NSA0_CANSA</name>
<dbReference type="EMBL" id="UZAU01000159">
    <property type="status" value="NOT_ANNOTATED_CDS"/>
    <property type="molecule type" value="Genomic_DNA"/>
</dbReference>
<dbReference type="AlphaFoldDB" id="A0A803NSA0"/>
<reference evidence="2" key="2">
    <citation type="submission" date="2021-03" db="UniProtKB">
        <authorList>
            <consortium name="EnsemblPlants"/>
        </authorList>
    </citation>
    <scope>IDENTIFICATION</scope>
</reference>
<organism evidence="2 3">
    <name type="scientific">Cannabis sativa</name>
    <name type="common">Hemp</name>
    <name type="synonym">Marijuana</name>
    <dbReference type="NCBI Taxonomy" id="3483"/>
    <lineage>
        <taxon>Eukaryota</taxon>
        <taxon>Viridiplantae</taxon>
        <taxon>Streptophyta</taxon>
        <taxon>Embryophyta</taxon>
        <taxon>Tracheophyta</taxon>
        <taxon>Spermatophyta</taxon>
        <taxon>Magnoliopsida</taxon>
        <taxon>eudicotyledons</taxon>
        <taxon>Gunneridae</taxon>
        <taxon>Pentapetalae</taxon>
        <taxon>rosids</taxon>
        <taxon>fabids</taxon>
        <taxon>Rosales</taxon>
        <taxon>Cannabaceae</taxon>
        <taxon>Cannabis</taxon>
    </lineage>
</organism>
<protein>
    <recommendedName>
        <fullName evidence="1">Reverse transcriptase zinc-binding domain-containing protein</fullName>
    </recommendedName>
</protein>
<evidence type="ECO:0000259" key="1">
    <source>
        <dbReference type="Pfam" id="PF13966"/>
    </source>
</evidence>
<feature type="domain" description="Reverse transcriptase zinc-binding" evidence="1">
    <location>
        <begin position="72"/>
        <end position="137"/>
    </location>
</feature>
<keyword evidence="3" id="KW-1185">Reference proteome</keyword>
<dbReference type="Gramene" id="evm.model.02.1104">
    <property type="protein sequence ID" value="cds.evm.model.02.1104"/>
    <property type="gene ID" value="evm.TU.02.1104"/>
</dbReference>
<dbReference type="InterPro" id="IPR026960">
    <property type="entry name" value="RVT-Znf"/>
</dbReference>
<reference evidence="2" key="1">
    <citation type="submission" date="2018-11" db="EMBL/GenBank/DDBJ databases">
        <authorList>
            <person name="Grassa J C."/>
        </authorList>
    </citation>
    <scope>NUCLEOTIDE SEQUENCE [LARGE SCALE GENOMIC DNA]</scope>
</reference>
<evidence type="ECO:0000313" key="3">
    <source>
        <dbReference type="Proteomes" id="UP000596661"/>
    </source>
</evidence>
<dbReference type="Proteomes" id="UP000596661">
    <property type="component" value="Chromosome 2"/>
</dbReference>
<evidence type="ECO:0000313" key="2">
    <source>
        <dbReference type="EnsemblPlants" id="cds.evm.model.02.1104"/>
    </source>
</evidence>
<proteinExistence type="predicted"/>